<dbReference type="InterPro" id="IPR011009">
    <property type="entry name" value="Kinase-like_dom_sf"/>
</dbReference>
<reference evidence="4 5" key="1">
    <citation type="submission" date="2018-01" db="EMBL/GenBank/DDBJ databases">
        <authorList>
            <person name="Clerissi C."/>
        </authorList>
    </citation>
    <scope>NUCLEOTIDE SEQUENCE [LARGE SCALE GENOMIC DNA]</scope>
    <source>
        <strain evidence="4">Cupriavidus taiwanensis STM 6082</strain>
    </source>
</reference>
<dbReference type="InterPro" id="IPR000719">
    <property type="entry name" value="Prot_kinase_dom"/>
</dbReference>
<evidence type="ECO:0000313" key="4">
    <source>
        <dbReference type="EMBL" id="SOZ36081.1"/>
    </source>
</evidence>
<dbReference type="Proteomes" id="UP000256710">
    <property type="component" value="Unassembled WGS sequence"/>
</dbReference>
<dbReference type="PROSITE" id="PS50965">
    <property type="entry name" value="NERD"/>
    <property type="match status" value="1"/>
</dbReference>
<evidence type="ECO:0000259" key="2">
    <source>
        <dbReference type="PROSITE" id="PS50011"/>
    </source>
</evidence>
<dbReference type="Pfam" id="PF13086">
    <property type="entry name" value="AAA_11"/>
    <property type="match status" value="1"/>
</dbReference>
<dbReference type="SMART" id="SM00220">
    <property type="entry name" value="S_TKc"/>
    <property type="match status" value="1"/>
</dbReference>
<feature type="region of interest" description="Disordered" evidence="1">
    <location>
        <begin position="847"/>
        <end position="868"/>
    </location>
</feature>
<dbReference type="InterPro" id="IPR047187">
    <property type="entry name" value="SF1_C_Upf1"/>
</dbReference>
<evidence type="ECO:0000313" key="5">
    <source>
        <dbReference type="Proteomes" id="UP000256710"/>
    </source>
</evidence>
<dbReference type="PROSITE" id="PS00108">
    <property type="entry name" value="PROTEIN_KINASE_ST"/>
    <property type="match status" value="1"/>
</dbReference>
<dbReference type="InterPro" id="IPR041679">
    <property type="entry name" value="DNA2/NAM7-like_C"/>
</dbReference>
<dbReference type="InterPro" id="IPR008271">
    <property type="entry name" value="Ser/Thr_kinase_AS"/>
</dbReference>
<gene>
    <name evidence="4" type="ORF">CBM2605_A240083</name>
</gene>
<dbReference type="InterPro" id="IPR027417">
    <property type="entry name" value="P-loop_NTPase"/>
</dbReference>
<feature type="domain" description="NERD" evidence="3">
    <location>
        <begin position="8"/>
        <end position="120"/>
    </location>
</feature>
<feature type="compositionally biased region" description="Basic and acidic residues" evidence="1">
    <location>
        <begin position="1645"/>
        <end position="1661"/>
    </location>
</feature>
<accession>A0ABY1V0S1</accession>
<dbReference type="InterPro" id="IPR011528">
    <property type="entry name" value="NERD"/>
</dbReference>
<dbReference type="CDD" id="cd18808">
    <property type="entry name" value="SF1_C_Upf1"/>
    <property type="match status" value="1"/>
</dbReference>
<dbReference type="Pfam" id="PF13087">
    <property type="entry name" value="AAA_12"/>
    <property type="match status" value="1"/>
</dbReference>
<organism evidence="4 5">
    <name type="scientific">Cupriavidus neocaledonicus</name>
    <dbReference type="NCBI Taxonomy" id="1040979"/>
    <lineage>
        <taxon>Bacteria</taxon>
        <taxon>Pseudomonadati</taxon>
        <taxon>Pseudomonadota</taxon>
        <taxon>Betaproteobacteria</taxon>
        <taxon>Burkholderiales</taxon>
        <taxon>Burkholderiaceae</taxon>
        <taxon>Cupriavidus</taxon>
    </lineage>
</organism>
<proteinExistence type="predicted"/>
<dbReference type="Gene3D" id="1.10.510.10">
    <property type="entry name" value="Transferase(Phosphotransferase) domain 1"/>
    <property type="match status" value="2"/>
</dbReference>
<dbReference type="InterPro" id="IPR045055">
    <property type="entry name" value="DNA2/NAM7-like"/>
</dbReference>
<dbReference type="Pfam" id="PF08378">
    <property type="entry name" value="NERD"/>
    <property type="match status" value="1"/>
</dbReference>
<evidence type="ECO:0000256" key="1">
    <source>
        <dbReference type="SAM" id="MobiDB-lite"/>
    </source>
</evidence>
<feature type="region of interest" description="Disordered" evidence="1">
    <location>
        <begin position="1629"/>
        <end position="1670"/>
    </location>
</feature>
<dbReference type="SUPFAM" id="SSF52540">
    <property type="entry name" value="P-loop containing nucleoside triphosphate hydrolases"/>
    <property type="match status" value="1"/>
</dbReference>
<dbReference type="SUPFAM" id="SSF56112">
    <property type="entry name" value="Protein kinase-like (PK-like)"/>
    <property type="match status" value="2"/>
</dbReference>
<dbReference type="Gene3D" id="3.40.50.300">
    <property type="entry name" value="P-loop containing nucleotide triphosphate hydrolases"/>
    <property type="match status" value="2"/>
</dbReference>
<feature type="domain" description="Protein kinase" evidence="2">
    <location>
        <begin position="470"/>
        <end position="811"/>
    </location>
</feature>
<protein>
    <submittedName>
        <fullName evidence="4">Superfamily I DNA and RNA helicases and helicase subunits-like</fullName>
    </submittedName>
</protein>
<keyword evidence="5" id="KW-1185">Reference proteome</keyword>
<evidence type="ECO:0000259" key="3">
    <source>
        <dbReference type="PROSITE" id="PS50965"/>
    </source>
</evidence>
<dbReference type="PROSITE" id="PS50011">
    <property type="entry name" value="PROTEIN_KINASE_DOM"/>
    <property type="match status" value="1"/>
</dbReference>
<dbReference type="PANTHER" id="PTHR10887:SF495">
    <property type="entry name" value="HELICASE SENATAXIN ISOFORM X1-RELATED"/>
    <property type="match status" value="1"/>
</dbReference>
<comment type="caution">
    <text evidence="4">The sequence shown here is derived from an EMBL/GenBank/DDBJ whole genome shotgun (WGS) entry which is preliminary data.</text>
</comment>
<name>A0ABY1V0S1_9BURK</name>
<dbReference type="PANTHER" id="PTHR10887">
    <property type="entry name" value="DNA2/NAM7 HELICASE FAMILY"/>
    <property type="match status" value="1"/>
</dbReference>
<dbReference type="InterPro" id="IPR041677">
    <property type="entry name" value="DNA2/NAM7_AAA_11"/>
</dbReference>
<sequence>MKITNSGRGIHLREIPGLDKLRQLPDNWHAFTNLDLALPGRGMREIDLVMVLEDRLLLIDLKDWLGPVVSKDGNWFNGKRDCGRSPVHKINENVRELTSLLRKFITEQSKAGGSSSKKLPYPWIEGAVVLTRANDRSGVSGSEISRVFSVDPFMRMLRNRGERDAQLGESPSRHTDFTTPEWIARFRHFFNTSTGIFQAGTRRYGGFRAKNDSPTFAHRDGIFTEFDVDEEGVQMSTGLLRRWDFTKADTRFQAEEGRATIVGREKSVIAWLDDRNPICGSSLLKPKVDDPDRGVSYWEVFEKRRRMKRLAEYCETDFQKSTPGERLELARQILASAKLLHDLKAAHLDIGPHSIWLEAPTTVRLSHLMAASFPEIESMGSARFQFLSSSTVPEDVLGGEVNPLRKDVFLLGCVVHALLFGELPAGSPPDWDAKVDRDGLFTTLHPWFARSLDIDKNARFADASEMLDAFNAAASSGSGEKSVIEGLDRFLTLKSQRQVFQAYPESELIQEDQRVAIWRTDSSDGPRVVKLWKGTAIGDLKREASRILAFLERAEAHIESPVPGTVVLHNVHWTGDAIVLVQDLVEGPTLLDEIEQKSQLSDPVQALRFFRELADVVNVLHDRSLAHGDLKPANIVVSSRDDAAEFHPVLIDLLDFSPRADGERLSKAYAPSSGGRFERDRFAVTRMVEEVIGTQQIKGDIWADIARAIDQCRIGPPENSTLLPLMEALDRALNPADPTVTPSTIEVSIVGADAGHMLPDEGVYWLSRFGSDVYLRGATERLEIRLDSTGKPLMARRVQLSQGAIQRHRRFERSSFAGIVVVRNELNDLASIETLLLRPEVAAALEHGGVANKPDDREEGEAEGTQTEAQEDEIAEQLMVAPVTPSSLDVRQLWRRMVDIEAELKTEAICLADSSFRQDVNRHVVPIQLAAGEFDFDRGDTVGVERQDMKGRWTRIGMLDIAASTAEFIAIDSWISGGRAALVADGSRLRFQSRYENTSRERREAATTRILQAAAAAPGLFEVFQPASGAVARRISCDIDEAEVEARYSFNPVQTRAFTSILQSRPVGLLQGPPGTGKTRFIGALVHYALTHGLARNVLLASQSHEAVNNAAEAVLDLFGADRDSLSLIRVGHEGSVSELLKPHHVARVERAYKDRFTATRGQRLRVISKAIGLDERISELVLWFEDAVSPVLSRISQLAGENSEQTQRLHSLISTVEQQLSARDIMLDCSHVAPEQVEDVVTNLFLSELPVALAAKVEKFRHVVQLARDVVGSVSTWHRSFETFLAGTRQVVAGTCVGLGRTSLGLTKTAFDLVIVDEAARCTSSELAVPIQAGKWVVLVGDQAQLEPLHSAMVVQSVAEELGIPMQEVARSDFERVFDSAYGRTAGSTITKQYRMLPSIGRIVSRAFYGGELVHGRSEALIDEDAMPAELKTPLTWVSTDALGRDAHQRTPAERRGSLVNHVEAEAIVTLIKRWAAHEPFLTWLATRPKQTPTIGVICAYAAQRDLIWKRVQAENLPEAVRRSLKVDTIDSYQGKENLIVLLSLVRNNSDGPLEQGAPTIAPGFMARRNRINVALSRAMDRLVIVGALRGWRQTIHLLRLPQHSLMKWIVGRQLSLMQVNLSRHRHLQRRKQRGMQLEVTGRTPDRRWRNDRREAKHSDPAQQKRRRDKRIVGGKERIYWSF</sequence>
<dbReference type="EMBL" id="OFTC01000017">
    <property type="protein sequence ID" value="SOZ36081.1"/>
    <property type="molecule type" value="Genomic_DNA"/>
</dbReference>